<dbReference type="GeneID" id="56068333"/>
<feature type="domain" description="CBS" evidence="3">
    <location>
        <begin position="218"/>
        <end position="272"/>
    </location>
</feature>
<evidence type="ECO:0000256" key="1">
    <source>
        <dbReference type="ARBA" id="ARBA00022737"/>
    </source>
</evidence>
<dbReference type="InterPro" id="IPR046342">
    <property type="entry name" value="CBS_dom_sf"/>
</dbReference>
<keyword evidence="4" id="KW-0418">Kinase</keyword>
<evidence type="ECO:0000256" key="2">
    <source>
        <dbReference type="PROSITE-ProRule" id="PRU00703"/>
    </source>
</evidence>
<accession>A0A7D5RBU2</accession>
<dbReference type="PANTHER" id="PTHR48108:SF26">
    <property type="entry name" value="CBS DOMAIN-CONTAINING PROTEIN DDB_G0289609"/>
    <property type="match status" value="1"/>
</dbReference>
<keyword evidence="4" id="KW-0808">Transferase</keyword>
<dbReference type="GO" id="GO:0016301">
    <property type="term" value="F:kinase activity"/>
    <property type="evidence" value="ECO:0007669"/>
    <property type="project" value="UniProtKB-KW"/>
</dbReference>
<name>A0A7D5RBU2_9ARCH</name>
<keyword evidence="2" id="KW-0129">CBS domain</keyword>
<evidence type="ECO:0000313" key="5">
    <source>
        <dbReference type="Proteomes" id="UP000509478"/>
    </source>
</evidence>
<reference evidence="4 5" key="1">
    <citation type="submission" date="2018-02" db="EMBL/GenBank/DDBJ databases">
        <title>Complete genome of Nitrosopumilus ureaphilus PS0.</title>
        <authorList>
            <person name="Qin W."/>
            <person name="Zheng Y."/>
            <person name="Stahl D.A."/>
        </authorList>
    </citation>
    <scope>NUCLEOTIDE SEQUENCE [LARGE SCALE GENOMIC DNA]</scope>
    <source>
        <strain evidence="4 5">PS0</strain>
    </source>
</reference>
<evidence type="ECO:0000259" key="3">
    <source>
        <dbReference type="PROSITE" id="PS51371"/>
    </source>
</evidence>
<feature type="domain" description="CBS" evidence="3">
    <location>
        <begin position="137"/>
        <end position="196"/>
    </location>
</feature>
<dbReference type="Proteomes" id="UP000509478">
    <property type="component" value="Chromosome"/>
</dbReference>
<organism evidence="4 5">
    <name type="scientific">Nitrosopumilus ureiphilus</name>
    <dbReference type="NCBI Taxonomy" id="1470067"/>
    <lineage>
        <taxon>Archaea</taxon>
        <taxon>Nitrososphaerota</taxon>
        <taxon>Nitrososphaeria</taxon>
        <taxon>Nitrosopumilales</taxon>
        <taxon>Nitrosopumilaceae</taxon>
        <taxon>Nitrosopumilus</taxon>
    </lineage>
</organism>
<dbReference type="PROSITE" id="PS51371">
    <property type="entry name" value="CBS"/>
    <property type="match status" value="4"/>
</dbReference>
<dbReference type="SUPFAM" id="SSF54631">
    <property type="entry name" value="CBS-domain pair"/>
    <property type="match status" value="2"/>
</dbReference>
<dbReference type="AlphaFoldDB" id="A0A7D5RBU2"/>
<feature type="domain" description="CBS" evidence="3">
    <location>
        <begin position="73"/>
        <end position="129"/>
    </location>
</feature>
<dbReference type="OrthoDB" id="43333at2157"/>
<protein>
    <submittedName>
        <fullName evidence="4">Histidine kinase</fullName>
    </submittedName>
</protein>
<dbReference type="CDD" id="cd02205">
    <property type="entry name" value="CBS_pair_SF"/>
    <property type="match status" value="1"/>
</dbReference>
<keyword evidence="5" id="KW-1185">Reference proteome</keyword>
<evidence type="ECO:0000313" key="4">
    <source>
        <dbReference type="EMBL" id="QLH07282.1"/>
    </source>
</evidence>
<dbReference type="SMART" id="SM00116">
    <property type="entry name" value="CBS"/>
    <property type="match status" value="4"/>
</dbReference>
<dbReference type="RefSeq" id="WP_179371152.1">
    <property type="nucleotide sequence ID" value="NZ_CP026995.1"/>
</dbReference>
<feature type="domain" description="CBS" evidence="3">
    <location>
        <begin position="1"/>
        <end position="63"/>
    </location>
</feature>
<keyword evidence="1" id="KW-0677">Repeat</keyword>
<sequence length="272" mass="30249">MSQLEELMNSPITTGIESTIADIAKIMLEKKISRVLVTENEKITSIVTEKDLGLFLLKDKSDRTLQQIPLSELSKPIITTSQSTEIQECAKIMLEKNIGSLGIVSDDKGIVGIITKTDLVKDFAKNHQNKKIVGEYMSAHYFWVYSDVNLSKVVSKMSENKISRVIVRNKEEIPIGIITFRDLFNLVISMGIQRDVAFPKSFESEQGLGKTLQAQEVMKNEIITSNYHEDMSKACQLLLDNKINGVGVLSDKGDLVGILSKTDIVKAIATLN</sequence>
<dbReference type="Pfam" id="PF00571">
    <property type="entry name" value="CBS"/>
    <property type="match status" value="4"/>
</dbReference>
<gene>
    <name evidence="4" type="ORF">C5F50_09475</name>
</gene>
<dbReference type="EMBL" id="CP026995">
    <property type="protein sequence ID" value="QLH07282.1"/>
    <property type="molecule type" value="Genomic_DNA"/>
</dbReference>
<dbReference type="PANTHER" id="PTHR48108">
    <property type="entry name" value="CBS DOMAIN-CONTAINING PROTEIN CBSX2, CHLOROPLASTIC"/>
    <property type="match status" value="1"/>
</dbReference>
<dbReference type="InterPro" id="IPR051462">
    <property type="entry name" value="CBS_domain-containing"/>
</dbReference>
<dbReference type="KEGG" id="nue:C5F50_09475"/>
<dbReference type="InterPro" id="IPR000644">
    <property type="entry name" value="CBS_dom"/>
</dbReference>
<dbReference type="Gene3D" id="3.10.580.10">
    <property type="entry name" value="CBS-domain"/>
    <property type="match status" value="2"/>
</dbReference>
<proteinExistence type="predicted"/>